<feature type="domain" description="HTH merR-type" evidence="5">
    <location>
        <begin position="3"/>
        <end position="72"/>
    </location>
</feature>
<keyword evidence="2" id="KW-0805">Transcription regulation</keyword>
<evidence type="ECO:0000259" key="5">
    <source>
        <dbReference type="PROSITE" id="PS50937"/>
    </source>
</evidence>
<accession>A0ABY1KAL4</accession>
<proteinExistence type="predicted"/>
<dbReference type="EMBL" id="FTNK01000016">
    <property type="protein sequence ID" value="SIR51205.1"/>
    <property type="molecule type" value="Genomic_DNA"/>
</dbReference>
<dbReference type="InterPro" id="IPR009061">
    <property type="entry name" value="DNA-bd_dom_put_sf"/>
</dbReference>
<dbReference type="PROSITE" id="PS50937">
    <property type="entry name" value="HTH_MERR_2"/>
    <property type="match status" value="1"/>
</dbReference>
<dbReference type="Gene3D" id="1.10.1660.10">
    <property type="match status" value="1"/>
</dbReference>
<dbReference type="PRINTS" id="PR00040">
    <property type="entry name" value="HTHMERR"/>
</dbReference>
<dbReference type="PANTHER" id="PTHR30204">
    <property type="entry name" value="REDOX-CYCLING DRUG-SENSING TRANSCRIPTIONAL ACTIVATOR SOXR"/>
    <property type="match status" value="1"/>
</dbReference>
<dbReference type="InterPro" id="IPR000551">
    <property type="entry name" value="MerR-type_HTH_dom"/>
</dbReference>
<keyword evidence="7" id="KW-1185">Reference proteome</keyword>
<protein>
    <submittedName>
        <fullName evidence="6">MerR HTH family regulatory protein</fullName>
    </submittedName>
</protein>
<gene>
    <name evidence="6" type="ORF">SAMN05421578_116123</name>
</gene>
<evidence type="ECO:0000256" key="4">
    <source>
        <dbReference type="ARBA" id="ARBA00023163"/>
    </source>
</evidence>
<evidence type="ECO:0000256" key="3">
    <source>
        <dbReference type="ARBA" id="ARBA00023125"/>
    </source>
</evidence>
<evidence type="ECO:0000313" key="7">
    <source>
        <dbReference type="Proteomes" id="UP000186666"/>
    </source>
</evidence>
<name>A0ABY1KAL4_9BACL</name>
<dbReference type="RefSeq" id="WP_326112578.1">
    <property type="nucleotide sequence ID" value="NZ_FTNK01000016.1"/>
</dbReference>
<sequence>MEGMTRGELAKRTGLSKATIRYYEDSGILPVPDRIANGYRIYTDNYLVKIKFIKDAKSLGYSLKEIQEDLQVLSQEMEPET</sequence>
<evidence type="ECO:0000256" key="2">
    <source>
        <dbReference type="ARBA" id="ARBA00023015"/>
    </source>
</evidence>
<dbReference type="InterPro" id="IPR047057">
    <property type="entry name" value="MerR_fam"/>
</dbReference>
<organism evidence="6 7">
    <name type="scientific">Paenibacillus macquariensis</name>
    <dbReference type="NCBI Taxonomy" id="948756"/>
    <lineage>
        <taxon>Bacteria</taxon>
        <taxon>Bacillati</taxon>
        <taxon>Bacillota</taxon>
        <taxon>Bacilli</taxon>
        <taxon>Bacillales</taxon>
        <taxon>Paenibacillaceae</taxon>
        <taxon>Paenibacillus</taxon>
    </lineage>
</organism>
<dbReference type="SMART" id="SM00422">
    <property type="entry name" value="HTH_MERR"/>
    <property type="match status" value="1"/>
</dbReference>
<evidence type="ECO:0000256" key="1">
    <source>
        <dbReference type="ARBA" id="ARBA00022491"/>
    </source>
</evidence>
<dbReference type="PROSITE" id="PS00552">
    <property type="entry name" value="HTH_MERR_1"/>
    <property type="match status" value="1"/>
</dbReference>
<evidence type="ECO:0000313" key="6">
    <source>
        <dbReference type="EMBL" id="SIR51205.1"/>
    </source>
</evidence>
<comment type="caution">
    <text evidence="6">The sequence shown here is derived from an EMBL/GenBank/DDBJ whole genome shotgun (WGS) entry which is preliminary data.</text>
</comment>
<keyword evidence="4" id="KW-0804">Transcription</keyword>
<dbReference type="Proteomes" id="UP000186666">
    <property type="component" value="Unassembled WGS sequence"/>
</dbReference>
<dbReference type="PANTHER" id="PTHR30204:SF69">
    <property type="entry name" value="MERR-FAMILY TRANSCRIPTIONAL REGULATOR"/>
    <property type="match status" value="1"/>
</dbReference>
<reference evidence="6 7" key="1">
    <citation type="submission" date="2017-01" db="EMBL/GenBank/DDBJ databases">
        <authorList>
            <person name="Varghese N."/>
            <person name="Submissions S."/>
        </authorList>
    </citation>
    <scope>NUCLEOTIDE SEQUENCE [LARGE SCALE GENOMIC DNA]</scope>
    <source>
        <strain evidence="6 7">ATCC 23464</strain>
    </source>
</reference>
<dbReference type="SUPFAM" id="SSF46955">
    <property type="entry name" value="Putative DNA-binding domain"/>
    <property type="match status" value="1"/>
</dbReference>
<keyword evidence="1" id="KW-0678">Repressor</keyword>
<dbReference type="Pfam" id="PF13411">
    <property type="entry name" value="MerR_1"/>
    <property type="match status" value="1"/>
</dbReference>
<keyword evidence="3" id="KW-0238">DNA-binding</keyword>